<sequence length="287" mass="32177">MKQVFLIHAHKDLVQLNALLARLSDPDFVLYVHLDRKWRLDPAQVDPRARQIQPRRDVRWGSFSQVSATLASLRQVLAGESVFDKLLFLSAQDYPVLSNSALKDALAMLAGRELIDTVAIGPQGWPAEYRYQYFYREGSALLVRAACALANRCLRASGRTRRFPSGLQPYGGSTWWALSRPCLVHLLERVDAQPGLARFFRTVLCPDELFFQTLVMASPFAPRVLPRNYRYVQWPAGAARNPQVLVEADCARIRASGAHFCRKLEGVKSAGLRARLDACAGLVRDVG</sequence>
<proteinExistence type="predicted"/>
<name>A0ABW0MQX9_9BURK</name>
<keyword evidence="4" id="KW-0808">Transferase</keyword>
<keyword evidence="13" id="KW-0325">Glycoprotein</keyword>
<gene>
    <name evidence="15" type="ORF">ACFPQ5_20850</name>
</gene>
<comment type="subcellular location">
    <subcellularLocation>
        <location evidence="2">Endoplasmic reticulum membrane</location>
        <topology evidence="2">Single-pass type II membrane protein</topology>
    </subcellularLocation>
    <subcellularLocation>
        <location evidence="1">Golgi apparatus membrane</location>
        <topology evidence="1">Single-pass type II membrane protein</topology>
    </subcellularLocation>
</comment>
<dbReference type="InterPro" id="IPR003406">
    <property type="entry name" value="Glyco_trans_14"/>
</dbReference>
<evidence type="ECO:0000256" key="9">
    <source>
        <dbReference type="ARBA" id="ARBA00022989"/>
    </source>
</evidence>
<keyword evidence="10" id="KW-0333">Golgi apparatus</keyword>
<evidence type="ECO:0000256" key="1">
    <source>
        <dbReference type="ARBA" id="ARBA00004323"/>
    </source>
</evidence>
<dbReference type="Pfam" id="PF02485">
    <property type="entry name" value="Branch"/>
    <property type="match status" value="1"/>
</dbReference>
<evidence type="ECO:0000256" key="13">
    <source>
        <dbReference type="ARBA" id="ARBA00023180"/>
    </source>
</evidence>
<evidence type="ECO:0000313" key="15">
    <source>
        <dbReference type="EMBL" id="MFC5480658.1"/>
    </source>
</evidence>
<comment type="caution">
    <text evidence="15">The sequence shown here is derived from an EMBL/GenBank/DDBJ whole genome shotgun (WGS) entry which is preliminary data.</text>
</comment>
<evidence type="ECO:0000313" key="16">
    <source>
        <dbReference type="Proteomes" id="UP001596101"/>
    </source>
</evidence>
<evidence type="ECO:0000256" key="12">
    <source>
        <dbReference type="ARBA" id="ARBA00023157"/>
    </source>
</evidence>
<keyword evidence="7" id="KW-0256">Endoplasmic reticulum</keyword>
<dbReference type="PANTHER" id="PTHR46025">
    <property type="entry name" value="XYLOSYLTRANSFERASE OXT"/>
    <property type="match status" value="1"/>
</dbReference>
<dbReference type="Proteomes" id="UP001596101">
    <property type="component" value="Unassembled WGS sequence"/>
</dbReference>
<dbReference type="InterPro" id="IPR043538">
    <property type="entry name" value="XYLT"/>
</dbReference>
<keyword evidence="9" id="KW-1133">Transmembrane helix</keyword>
<evidence type="ECO:0000256" key="10">
    <source>
        <dbReference type="ARBA" id="ARBA00023034"/>
    </source>
</evidence>
<accession>A0ABW0MQX9</accession>
<keyword evidence="3" id="KW-0328">Glycosyltransferase</keyword>
<keyword evidence="8" id="KW-0735">Signal-anchor</keyword>
<evidence type="ECO:0000256" key="8">
    <source>
        <dbReference type="ARBA" id="ARBA00022968"/>
    </source>
</evidence>
<keyword evidence="5" id="KW-0812">Transmembrane</keyword>
<evidence type="ECO:0000256" key="6">
    <source>
        <dbReference type="ARBA" id="ARBA00022723"/>
    </source>
</evidence>
<evidence type="ECO:0000256" key="14">
    <source>
        <dbReference type="ARBA" id="ARBA00042865"/>
    </source>
</evidence>
<evidence type="ECO:0000256" key="11">
    <source>
        <dbReference type="ARBA" id="ARBA00023136"/>
    </source>
</evidence>
<evidence type="ECO:0000256" key="2">
    <source>
        <dbReference type="ARBA" id="ARBA00004648"/>
    </source>
</evidence>
<dbReference type="RefSeq" id="WP_379760392.1">
    <property type="nucleotide sequence ID" value="NZ_JBHSMR010000014.1"/>
</dbReference>
<evidence type="ECO:0000256" key="3">
    <source>
        <dbReference type="ARBA" id="ARBA00022676"/>
    </source>
</evidence>
<protein>
    <recommendedName>
        <fullName evidence="14">Peptide O-xylosyltransferase</fullName>
    </recommendedName>
</protein>
<dbReference type="PANTHER" id="PTHR46025:SF3">
    <property type="entry name" value="XYLOSYLTRANSFERASE OXT"/>
    <property type="match status" value="1"/>
</dbReference>
<evidence type="ECO:0000256" key="5">
    <source>
        <dbReference type="ARBA" id="ARBA00022692"/>
    </source>
</evidence>
<keyword evidence="6" id="KW-0479">Metal-binding</keyword>
<keyword evidence="12" id="KW-1015">Disulfide bond</keyword>
<reference evidence="16" key="1">
    <citation type="journal article" date="2019" name="Int. J. Syst. Evol. Microbiol.">
        <title>The Global Catalogue of Microorganisms (GCM) 10K type strain sequencing project: providing services to taxonomists for standard genome sequencing and annotation.</title>
        <authorList>
            <consortium name="The Broad Institute Genomics Platform"/>
            <consortium name="The Broad Institute Genome Sequencing Center for Infectious Disease"/>
            <person name="Wu L."/>
            <person name="Ma J."/>
        </authorList>
    </citation>
    <scope>NUCLEOTIDE SEQUENCE [LARGE SCALE GENOMIC DNA]</scope>
    <source>
        <strain evidence="16">CCUG 43111</strain>
    </source>
</reference>
<evidence type="ECO:0000256" key="4">
    <source>
        <dbReference type="ARBA" id="ARBA00022679"/>
    </source>
</evidence>
<dbReference type="EMBL" id="JBHSMR010000014">
    <property type="protein sequence ID" value="MFC5480658.1"/>
    <property type="molecule type" value="Genomic_DNA"/>
</dbReference>
<keyword evidence="16" id="KW-1185">Reference proteome</keyword>
<evidence type="ECO:0000256" key="7">
    <source>
        <dbReference type="ARBA" id="ARBA00022824"/>
    </source>
</evidence>
<organism evidence="15 16">
    <name type="scientific">Massilia suwonensis</name>
    <dbReference type="NCBI Taxonomy" id="648895"/>
    <lineage>
        <taxon>Bacteria</taxon>
        <taxon>Pseudomonadati</taxon>
        <taxon>Pseudomonadota</taxon>
        <taxon>Betaproteobacteria</taxon>
        <taxon>Burkholderiales</taxon>
        <taxon>Oxalobacteraceae</taxon>
        <taxon>Telluria group</taxon>
        <taxon>Massilia</taxon>
    </lineage>
</organism>
<keyword evidence="11" id="KW-0472">Membrane</keyword>